<keyword evidence="2" id="KW-0433">Leucine-rich repeat</keyword>
<evidence type="ECO:0000256" key="5">
    <source>
        <dbReference type="ARBA" id="ARBA00022821"/>
    </source>
</evidence>
<dbReference type="GeneID" id="815893"/>
<name>F4IFF6_ARATH</name>
<dbReference type="Pfam" id="PF23598">
    <property type="entry name" value="LRR_14"/>
    <property type="match status" value="1"/>
</dbReference>
<dbReference type="SUPFAM" id="SSF52200">
    <property type="entry name" value="Toll/Interleukin receptor TIR domain"/>
    <property type="match status" value="1"/>
</dbReference>
<keyword evidence="5" id="KW-0611">Plant defense</keyword>
<dbReference type="InterPro" id="IPR011713">
    <property type="entry name" value="Leu-rich_rpt_3"/>
</dbReference>
<dbReference type="SUPFAM" id="SSF52058">
    <property type="entry name" value="L domain-like"/>
    <property type="match status" value="1"/>
</dbReference>
<dbReference type="InterPro" id="IPR002182">
    <property type="entry name" value="NB-ARC"/>
</dbReference>
<dbReference type="PRINTS" id="PR00364">
    <property type="entry name" value="DISEASERSIST"/>
</dbReference>
<keyword evidence="8" id="KW-0472">Membrane</keyword>
<dbReference type="PANTHER" id="PTHR11017:SF411">
    <property type="entry name" value="ADP-RIBOSYL CYCLASE_CYCLIC ADP-RIBOSE HYDROLASE-RELATED"/>
    <property type="match status" value="1"/>
</dbReference>
<dbReference type="GO" id="GO:0006952">
    <property type="term" value="P:defense response"/>
    <property type="evidence" value="ECO:0007669"/>
    <property type="project" value="UniProtKB-KW"/>
</dbReference>
<sequence>MDFYVFLGTVAATFFTLLGTIFYMIYGKFRVQETIITTSSSPPTSPQSSLSCNQKHDVFPSFHGADVRKSFLSHILKEFKRKGIDTFIDNNIERSKSIGPELIEAIKGSKIAVVLLSKDYASSSWCLNELVEIMKCRKMLDQTVMTIFYEVDPTDVKKQTGDFGKVFKKTCMGKTNAVSRKWIEALSEVATIAGEHSINWDTEAAMIEKISTDISNKLNNSTPLRDFDGLVGMGAHMEKLELLLCLDSCEVRMIGIWGPPGIGKTTIVRFLYNQLSSSFELSIFMENIKTMHTILASSDDYSAKLILQRQFLSKILDHKDIEIPHLRVLQERLYNKKVLVVLDDVDQSVQLDALAKETRWFGPRSRILITTQDRKLLKAHRINNIYKVDLPNSDDALQIFCMYAFGQKTPYDGFYKLARKVTWLVGNFPLGLRVVGSYFREMSKQEWRKEIPRLRARLDGKIESVLKFSYDALCDEDKDLFLHIACFFNHESIEKLEDFLGKTFLDIAQRFHVLAEKSLISINSNFVEMHDSLAQLGKEIVRKQSVREPGQRQFLVDARDISEVLADDTAGGRSVIGIYLDLHRNDDVFNISEKAFEGMSNLQFLRVKNFGNLFPAIVCLPHCLTYISRKLRLLDWMYFPMTCFPSKFNPEFLVELNMWGSKLEKLWEEIQPLRNLKRMDLFSSKNLKELPDLSSATNLEVLNLNGCSSLVELPFSIGNATKLLKLELSGCSSLLELPSSIGNAINLQTIDFSHCENLVELPSSIGNATNLKELDLSCCSSLKELPSSIGNCTNLKKLHLICCSSLKELPSSIGNCTNLKELHLTCCSSLIKLPSSIGNAINLEKLILAGCESLVELPSFIGKATNLKILNLGYLSCLVELPSFIGNLHKLSELRLRGCKKLQVLPTNINLEFLNELDLTDCILLKTFPVISTNIKRLHLRGTQIEEVPSSLRSWPRLEDLQMLYSENLSEFSHVLERITVLELSDINIREMTPWLNRITRLRRLKLSGCGKLVSLPQLSDSLIILDAENCGSLERLGCSFNNPNIKCLDFTNCLKLDKEARDLIIQATARHYSILPSREVHEYITNRAIGSSLTVKLNQRALPTSMRFKACIVLADNGGREAGNEGRMEVYMTIMERQNDFITSTYVSLNHIFPEFLREHMYTVEVLVDVEVTSDELVFDFQLNSEKWEIGECGVLELKNHVQTFSEIDSWDNY</sequence>
<evidence type="ECO:0000256" key="1">
    <source>
        <dbReference type="ARBA" id="ARBA00011982"/>
    </source>
</evidence>
<dbReference type="InterPro" id="IPR044974">
    <property type="entry name" value="Disease_R_plants"/>
</dbReference>
<dbReference type="Gene3D" id="3.40.50.300">
    <property type="entry name" value="P-loop containing nucleotide triphosphate hydrolases"/>
    <property type="match status" value="1"/>
</dbReference>
<evidence type="ECO:0000256" key="4">
    <source>
        <dbReference type="ARBA" id="ARBA00022801"/>
    </source>
</evidence>
<dbReference type="Pfam" id="PF07725">
    <property type="entry name" value="LRR_3"/>
    <property type="match status" value="1"/>
</dbReference>
<dbReference type="InterPro" id="IPR055414">
    <property type="entry name" value="LRR_R13L4/SHOC2-like"/>
</dbReference>
<dbReference type="SUPFAM" id="SSF52540">
    <property type="entry name" value="P-loop containing nucleoside triphosphate hydrolases"/>
    <property type="match status" value="1"/>
</dbReference>
<dbReference type="PROSITE" id="PS50104">
    <property type="entry name" value="TIR"/>
    <property type="match status" value="1"/>
</dbReference>
<organism evidence="11 12">
    <name type="scientific">Arabidopsis thaliana</name>
    <name type="common">Mouse-ear cress</name>
    <dbReference type="NCBI Taxonomy" id="3702"/>
    <lineage>
        <taxon>Eukaryota</taxon>
        <taxon>Viridiplantae</taxon>
        <taxon>Streptophyta</taxon>
        <taxon>Embryophyta</taxon>
        <taxon>Tracheophyta</taxon>
        <taxon>Spermatophyta</taxon>
        <taxon>Magnoliopsida</taxon>
        <taxon>eudicotyledons</taxon>
        <taxon>Gunneridae</taxon>
        <taxon>Pentapetalae</taxon>
        <taxon>rosids</taxon>
        <taxon>malvids</taxon>
        <taxon>Brassicales</taxon>
        <taxon>Brassicaceae</taxon>
        <taxon>Camelineae</taxon>
        <taxon>Arabidopsis</taxon>
    </lineage>
</organism>
<keyword evidence="3" id="KW-0677">Repeat</keyword>
<dbReference type="InterPro" id="IPR035897">
    <property type="entry name" value="Toll_tir_struct_dom_sf"/>
</dbReference>
<dbReference type="InterPro" id="IPR032675">
    <property type="entry name" value="LRR_dom_sf"/>
</dbReference>
<dbReference type="FunFam" id="3.40.50.300:FF:001002">
    <property type="entry name" value="Disease resistance protein (TIR-NBS-LRR class)"/>
    <property type="match status" value="1"/>
</dbReference>
<keyword evidence="4" id="KW-0378">Hydrolase</keyword>
<feature type="domain" description="TIR" evidence="9">
    <location>
        <begin position="54"/>
        <end position="218"/>
    </location>
</feature>
<dbReference type="SUPFAM" id="SSF46785">
    <property type="entry name" value="Winged helix' DNA-binding domain"/>
    <property type="match status" value="1"/>
</dbReference>
<dbReference type="FunFam" id="1.10.8.430:FF:000002">
    <property type="entry name" value="Disease resistance protein (TIR-NBS-LRR class)"/>
    <property type="match status" value="1"/>
</dbReference>
<dbReference type="InterPro" id="IPR042197">
    <property type="entry name" value="Apaf_helical"/>
</dbReference>
<keyword evidence="13 14" id="KW-1267">Proteomics identification</keyword>
<dbReference type="Gene3D" id="3.80.10.10">
    <property type="entry name" value="Ribonuclease Inhibitor"/>
    <property type="match status" value="3"/>
</dbReference>
<dbReference type="PANTHER" id="PTHR11017">
    <property type="entry name" value="LEUCINE-RICH REPEAT-CONTAINING PROTEIN"/>
    <property type="match status" value="1"/>
</dbReference>
<dbReference type="GO" id="GO:0061809">
    <property type="term" value="F:NAD+ nucleosidase activity, cyclic ADP-ribose generating"/>
    <property type="evidence" value="ECO:0007669"/>
    <property type="project" value="UniProtKB-EC"/>
</dbReference>
<dbReference type="HOGENOM" id="CLU_001561_0_1_1"/>
<evidence type="ECO:0007829" key="14">
    <source>
        <dbReference type="ProteomicsDB" id="F4IFF6"/>
    </source>
</evidence>
<dbReference type="SMART" id="SM00382">
    <property type="entry name" value="AAA"/>
    <property type="match status" value="1"/>
</dbReference>
<dbReference type="TAIR" id="AT2G14080"/>
<reference evidence="12" key="2">
    <citation type="journal article" date="2017" name="Plant J.">
        <title>Araport11: a complete reannotation of the Arabidopsis thaliana reference genome.</title>
        <authorList>
            <person name="Cheng C.Y."/>
            <person name="Krishnakumar V."/>
            <person name="Chan A.P."/>
            <person name="Thibaud-Nissen F."/>
            <person name="Schobel S."/>
            <person name="Town C.D."/>
        </authorList>
    </citation>
    <scope>GENOME REANNOTATION</scope>
    <source>
        <strain evidence="12">cv. Columbia</strain>
    </source>
</reference>
<comment type="catalytic activity">
    <reaction evidence="7">
        <text>NAD(+) + H2O = ADP-D-ribose + nicotinamide + H(+)</text>
        <dbReference type="Rhea" id="RHEA:16301"/>
        <dbReference type="ChEBI" id="CHEBI:15377"/>
        <dbReference type="ChEBI" id="CHEBI:15378"/>
        <dbReference type="ChEBI" id="CHEBI:17154"/>
        <dbReference type="ChEBI" id="CHEBI:57540"/>
        <dbReference type="ChEBI" id="CHEBI:57967"/>
        <dbReference type="EC" id="3.2.2.6"/>
    </reaction>
    <physiologicalReaction direction="left-to-right" evidence="7">
        <dbReference type="Rhea" id="RHEA:16302"/>
    </physiologicalReaction>
</comment>
<dbReference type="SUPFAM" id="SSF52047">
    <property type="entry name" value="RNI-like"/>
    <property type="match status" value="1"/>
</dbReference>
<dbReference type="AlphaFoldDB" id="F4IFF6"/>
<dbReference type="Araport" id="AT2G14080"/>
<keyword evidence="8" id="KW-1133">Transmembrane helix</keyword>
<evidence type="ECO:0007829" key="13">
    <source>
        <dbReference type="PeptideAtlas" id="F4IFF6"/>
    </source>
</evidence>
<dbReference type="FunFam" id="3.40.50.10140:FF:000007">
    <property type="entry name" value="Disease resistance protein (TIR-NBS-LRR class)"/>
    <property type="match status" value="1"/>
</dbReference>
<feature type="transmembrane region" description="Helical" evidence="8">
    <location>
        <begin position="6"/>
        <end position="26"/>
    </location>
</feature>
<dbReference type="ProteomicsDB" id="220207"/>
<keyword evidence="8" id="KW-0812">Transmembrane</keyword>
<dbReference type="EMBL" id="CP002685">
    <property type="protein sequence ID" value="AEC06278.1"/>
    <property type="molecule type" value="Genomic_DNA"/>
</dbReference>
<dbReference type="PaxDb" id="3702-AT2G14080.1"/>
<dbReference type="SMART" id="SM00255">
    <property type="entry name" value="TIR"/>
    <property type="match status" value="1"/>
</dbReference>
<evidence type="ECO:0000313" key="10">
    <source>
        <dbReference type="Araport" id="AT2G14080"/>
    </source>
</evidence>
<dbReference type="Proteomes" id="UP000006548">
    <property type="component" value="Chromosome 2"/>
</dbReference>
<dbReference type="Pfam" id="PF01582">
    <property type="entry name" value="TIR"/>
    <property type="match status" value="1"/>
</dbReference>
<dbReference type="IntAct" id="F4IFF6">
    <property type="interactions" value="1"/>
</dbReference>
<dbReference type="InterPro" id="IPR003593">
    <property type="entry name" value="AAA+_ATPase"/>
</dbReference>
<reference evidence="11 12" key="1">
    <citation type="journal article" date="1999" name="Nature">
        <title>Sequence and analysis of chromosome 2 of the plant Arabidopsis thaliana.</title>
        <authorList>
            <person name="Lin X."/>
            <person name="Kaul S."/>
            <person name="Rounsley S."/>
            <person name="Shea T.P."/>
            <person name="Benito M.I."/>
            <person name="Town C.D."/>
            <person name="Fujii C.Y."/>
            <person name="Mason T."/>
            <person name="Bowman C.L."/>
            <person name="Barnstead M."/>
            <person name="Feldblyum T.V."/>
            <person name="Buell C.R."/>
            <person name="Ketchum K.A."/>
            <person name="Lee J."/>
            <person name="Ronning C.M."/>
            <person name="Koo H.L."/>
            <person name="Moffat K.S."/>
            <person name="Cronin L.A."/>
            <person name="Shen M."/>
            <person name="Pai G."/>
            <person name="Van Aken S."/>
            <person name="Umayam L."/>
            <person name="Tallon L.J."/>
            <person name="Gill J.E."/>
            <person name="Adams M.D."/>
            <person name="Carrera A.J."/>
            <person name="Creasy T.H."/>
            <person name="Goodman H.M."/>
            <person name="Somerville C.R."/>
            <person name="Copenhaver G.P."/>
            <person name="Preuss D."/>
            <person name="Nierman W.C."/>
            <person name="White O."/>
            <person name="Eisen J.A."/>
            <person name="Salzberg S.L."/>
            <person name="Fraser C.M."/>
            <person name="Venter J.C."/>
        </authorList>
    </citation>
    <scope>NUCLEOTIDE SEQUENCE [LARGE SCALE GENOMIC DNA]</scope>
    <source>
        <strain evidence="12">cv. Columbia</strain>
    </source>
</reference>
<evidence type="ECO:0000313" key="11">
    <source>
        <dbReference type="EMBL" id="AEC06278.1"/>
    </source>
</evidence>
<dbReference type="InterPro" id="IPR027417">
    <property type="entry name" value="P-loop_NTPase"/>
</dbReference>
<evidence type="ECO:0000256" key="8">
    <source>
        <dbReference type="SAM" id="Phobius"/>
    </source>
</evidence>
<keyword evidence="12" id="KW-1185">Reference proteome</keyword>
<evidence type="ECO:0000259" key="9">
    <source>
        <dbReference type="PROSITE" id="PS50104"/>
    </source>
</evidence>
<dbReference type="SMR" id="F4IFF6"/>
<dbReference type="Pfam" id="PF00931">
    <property type="entry name" value="NB-ARC"/>
    <property type="match status" value="1"/>
</dbReference>
<dbReference type="eggNOG" id="ENOG502QWPX">
    <property type="taxonomic scope" value="Eukaryota"/>
</dbReference>
<keyword evidence="6" id="KW-0520">NAD</keyword>
<evidence type="ECO:0000256" key="2">
    <source>
        <dbReference type="ARBA" id="ARBA00022614"/>
    </source>
</evidence>
<evidence type="ECO:0000256" key="7">
    <source>
        <dbReference type="ARBA" id="ARBA00047304"/>
    </source>
</evidence>
<dbReference type="ExpressionAtlas" id="F4IFF6">
    <property type="expression patterns" value="baseline and differential"/>
</dbReference>
<dbReference type="EC" id="3.2.2.6" evidence="1"/>
<protein>
    <recommendedName>
        <fullName evidence="1">ADP-ribosyl cyclase/cyclic ADP-ribose hydrolase</fullName>
        <ecNumber evidence="1">3.2.2.6</ecNumber>
    </recommendedName>
</protein>
<dbReference type="GO" id="GO:0007165">
    <property type="term" value="P:signal transduction"/>
    <property type="evidence" value="ECO:0007669"/>
    <property type="project" value="InterPro"/>
</dbReference>
<accession>F4IFF6</accession>
<dbReference type="Pfam" id="PF23282">
    <property type="entry name" value="WHD_ROQ1"/>
    <property type="match status" value="1"/>
</dbReference>
<dbReference type="iPTMnet" id="F4IFF6"/>
<dbReference type="InterPro" id="IPR036390">
    <property type="entry name" value="WH_DNA-bd_sf"/>
</dbReference>
<dbReference type="GO" id="GO:0043531">
    <property type="term" value="F:ADP binding"/>
    <property type="evidence" value="ECO:0007669"/>
    <property type="project" value="InterPro"/>
</dbReference>
<dbReference type="InterPro" id="IPR000157">
    <property type="entry name" value="TIR_dom"/>
</dbReference>
<evidence type="ECO:0000256" key="3">
    <source>
        <dbReference type="ARBA" id="ARBA00022737"/>
    </source>
</evidence>
<evidence type="ECO:0000313" key="12">
    <source>
        <dbReference type="Proteomes" id="UP000006548"/>
    </source>
</evidence>
<dbReference type="InterPro" id="IPR058192">
    <property type="entry name" value="WHD_ROQ1-like"/>
</dbReference>
<dbReference type="GO" id="GO:0051707">
    <property type="term" value="P:response to other organism"/>
    <property type="evidence" value="ECO:0007669"/>
    <property type="project" value="UniProtKB-ARBA"/>
</dbReference>
<dbReference type="FunFam" id="3.80.10.10:FF:000845">
    <property type="entry name" value="Disease resistance protein (TIR-NBS-LRR class)"/>
    <property type="match status" value="1"/>
</dbReference>
<gene>
    <name evidence="10 11" type="ordered locus">At2g14080</name>
    <name evidence="11" type="ORF">T22C12.1</name>
</gene>
<evidence type="ECO:0000256" key="6">
    <source>
        <dbReference type="ARBA" id="ARBA00023027"/>
    </source>
</evidence>
<proteinExistence type="evidence at protein level"/>
<dbReference type="Gene3D" id="1.10.8.430">
    <property type="entry name" value="Helical domain of apoptotic protease-activating factors"/>
    <property type="match status" value="1"/>
</dbReference>
<dbReference type="Gene3D" id="3.40.50.10140">
    <property type="entry name" value="Toll/interleukin-1 receptor homology (TIR) domain"/>
    <property type="match status" value="1"/>
</dbReference>